<evidence type="ECO:0000313" key="1">
    <source>
        <dbReference type="EMBL" id="PON67313.1"/>
    </source>
</evidence>
<dbReference type="Proteomes" id="UP000237000">
    <property type="component" value="Unassembled WGS sequence"/>
</dbReference>
<comment type="caution">
    <text evidence="1">The sequence shown here is derived from an EMBL/GenBank/DDBJ whole genome shotgun (WGS) entry which is preliminary data.</text>
</comment>
<proteinExistence type="predicted"/>
<dbReference type="EMBL" id="JXTC01000305">
    <property type="protein sequence ID" value="PON67313.1"/>
    <property type="molecule type" value="Genomic_DNA"/>
</dbReference>
<protein>
    <submittedName>
        <fullName evidence="1">Uncharacterized protein</fullName>
    </submittedName>
</protein>
<name>A0A2P5D207_TREOI</name>
<dbReference type="AlphaFoldDB" id="A0A2P5D207"/>
<sequence>MLSSFFYLFYFYFLSQPSKRQQIILIITIISKHYKQGSKILTVALEAPWSIFVLKFKKIKN</sequence>
<dbReference type="OrthoDB" id="10584148at2759"/>
<gene>
    <name evidence="1" type="ORF">TorRG33x02_264860</name>
</gene>
<accession>A0A2P5D207</accession>
<organism evidence="1 2">
    <name type="scientific">Trema orientale</name>
    <name type="common">Charcoal tree</name>
    <name type="synonym">Celtis orientalis</name>
    <dbReference type="NCBI Taxonomy" id="63057"/>
    <lineage>
        <taxon>Eukaryota</taxon>
        <taxon>Viridiplantae</taxon>
        <taxon>Streptophyta</taxon>
        <taxon>Embryophyta</taxon>
        <taxon>Tracheophyta</taxon>
        <taxon>Spermatophyta</taxon>
        <taxon>Magnoliopsida</taxon>
        <taxon>eudicotyledons</taxon>
        <taxon>Gunneridae</taxon>
        <taxon>Pentapetalae</taxon>
        <taxon>rosids</taxon>
        <taxon>fabids</taxon>
        <taxon>Rosales</taxon>
        <taxon>Cannabaceae</taxon>
        <taxon>Trema</taxon>
    </lineage>
</organism>
<keyword evidence="2" id="KW-1185">Reference proteome</keyword>
<dbReference type="InParanoid" id="A0A2P5D207"/>
<reference evidence="2" key="1">
    <citation type="submission" date="2016-06" db="EMBL/GenBank/DDBJ databases">
        <title>Parallel loss of symbiosis genes in relatives of nitrogen-fixing non-legume Parasponia.</title>
        <authorList>
            <person name="Van Velzen R."/>
            <person name="Holmer R."/>
            <person name="Bu F."/>
            <person name="Rutten L."/>
            <person name="Van Zeijl A."/>
            <person name="Liu W."/>
            <person name="Santuari L."/>
            <person name="Cao Q."/>
            <person name="Sharma T."/>
            <person name="Shen D."/>
            <person name="Roswanjaya Y."/>
            <person name="Wardhani T."/>
            <person name="Kalhor M.S."/>
            <person name="Jansen J."/>
            <person name="Van den Hoogen J."/>
            <person name="Gungor B."/>
            <person name="Hartog M."/>
            <person name="Hontelez J."/>
            <person name="Verver J."/>
            <person name="Yang W.-C."/>
            <person name="Schijlen E."/>
            <person name="Repin R."/>
            <person name="Schilthuizen M."/>
            <person name="Schranz E."/>
            <person name="Heidstra R."/>
            <person name="Miyata K."/>
            <person name="Fedorova E."/>
            <person name="Kohlen W."/>
            <person name="Bisseling T."/>
            <person name="Smit S."/>
            <person name="Geurts R."/>
        </authorList>
    </citation>
    <scope>NUCLEOTIDE SEQUENCE [LARGE SCALE GENOMIC DNA]</scope>
    <source>
        <strain evidence="2">cv. RG33-2</strain>
    </source>
</reference>
<evidence type="ECO:0000313" key="2">
    <source>
        <dbReference type="Proteomes" id="UP000237000"/>
    </source>
</evidence>